<evidence type="ECO:0000313" key="2">
    <source>
        <dbReference type="EMBL" id="HGN90458.1"/>
    </source>
</evidence>
<protein>
    <submittedName>
        <fullName evidence="2">Uncharacterized protein</fullName>
    </submittedName>
</protein>
<dbReference type="EMBL" id="DTAD01000054">
    <property type="protein sequence ID" value="HGN90458.1"/>
    <property type="molecule type" value="Genomic_DNA"/>
</dbReference>
<evidence type="ECO:0000313" key="3">
    <source>
        <dbReference type="EMBL" id="HHN52639.1"/>
    </source>
</evidence>
<comment type="caution">
    <text evidence="2">The sequence shown here is derived from an EMBL/GenBank/DDBJ whole genome shotgun (WGS) entry which is preliminary data.</text>
</comment>
<reference evidence="2" key="1">
    <citation type="journal article" date="2020" name="mSystems">
        <title>Genome- and Community-Level Interaction Insights into Carbon Utilization and Element Cycling Functions of Hydrothermarchaeota in Hydrothermal Sediment.</title>
        <authorList>
            <person name="Zhou Z."/>
            <person name="Liu Y."/>
            <person name="Xu W."/>
            <person name="Pan J."/>
            <person name="Luo Z.H."/>
            <person name="Li M."/>
        </authorList>
    </citation>
    <scope>NUCLEOTIDE SEQUENCE [LARGE SCALE GENOMIC DNA]</scope>
    <source>
        <strain evidence="3">SpSt-1073</strain>
        <strain evidence="2">SpSt-613</strain>
        <strain evidence="1">SpSt-669</strain>
    </source>
</reference>
<proteinExistence type="predicted"/>
<dbReference type="EMBL" id="DTCM01000043">
    <property type="protein sequence ID" value="HGL40727.1"/>
    <property type="molecule type" value="Genomic_DNA"/>
</dbReference>
<dbReference type="EMBL" id="DRXG01000109">
    <property type="protein sequence ID" value="HHN52639.1"/>
    <property type="molecule type" value="Genomic_DNA"/>
</dbReference>
<accession>A0A7C4E1G2</accession>
<name>A0A7C4E1G2_CALS0</name>
<dbReference type="AlphaFoldDB" id="A0A7C4E1G2"/>
<gene>
    <name evidence="3" type="ORF">ENM30_04920</name>
    <name evidence="2" type="ORF">ENT82_04945</name>
    <name evidence="1" type="ORF">ENU43_03580</name>
</gene>
<evidence type="ECO:0000313" key="1">
    <source>
        <dbReference type="EMBL" id="HGL40727.1"/>
    </source>
</evidence>
<sequence length="147" mass="16505">MSGCADSHDYFYYGALNIYHRSELLKVVDAWRCRRCGVLRVGVRGPDVLTSTEGMLPEPEEGKKWILLVCRHGEPPCFEVLQLRDGESFVHKCATGEESLTYLDGKGVHYGLDGPPATRCYVYELAKILKGYIEIGKNPPEVVSLIR</sequence>
<organism evidence="2">
    <name type="scientific">Caldiarchaeum subterraneum</name>
    <dbReference type="NCBI Taxonomy" id="311458"/>
    <lineage>
        <taxon>Archaea</taxon>
        <taxon>Nitrososphaerota</taxon>
        <taxon>Candidatus Caldarchaeales</taxon>
        <taxon>Candidatus Caldarchaeaceae</taxon>
        <taxon>Candidatus Caldarchaeum</taxon>
    </lineage>
</organism>